<dbReference type="SUPFAM" id="SSF52540">
    <property type="entry name" value="P-loop containing nucleoside triphosphate hydrolases"/>
    <property type="match status" value="1"/>
</dbReference>
<dbReference type="SUPFAM" id="SSF48452">
    <property type="entry name" value="TPR-like"/>
    <property type="match status" value="2"/>
</dbReference>
<evidence type="ECO:0000256" key="1">
    <source>
        <dbReference type="SAM" id="Coils"/>
    </source>
</evidence>
<keyword evidence="3" id="KW-1185">Reference proteome</keyword>
<gene>
    <name evidence="2" type="ORF">ASPZODRAFT_2122381</name>
</gene>
<feature type="coiled-coil region" evidence="1">
    <location>
        <begin position="165"/>
        <end position="192"/>
    </location>
</feature>
<dbReference type="Gene3D" id="3.40.50.300">
    <property type="entry name" value="P-loop containing nucleotide triphosphate hydrolases"/>
    <property type="match status" value="1"/>
</dbReference>
<dbReference type="AlphaFoldDB" id="A0A1L9S5A1"/>
<evidence type="ECO:0000313" key="3">
    <source>
        <dbReference type="Proteomes" id="UP000184188"/>
    </source>
</evidence>
<dbReference type="PANTHER" id="PTHR46082:SF6">
    <property type="entry name" value="AAA+ ATPASE DOMAIN-CONTAINING PROTEIN-RELATED"/>
    <property type="match status" value="1"/>
</dbReference>
<dbReference type="OrthoDB" id="5086500at2759"/>
<name>A0A1L9S5A1_9EURO</name>
<dbReference type="InterPro" id="IPR011990">
    <property type="entry name" value="TPR-like_helical_dom_sf"/>
</dbReference>
<dbReference type="STRING" id="1073090.A0A1L9S5A1"/>
<dbReference type="PANTHER" id="PTHR46082">
    <property type="entry name" value="ATP/GTP-BINDING PROTEIN-RELATED"/>
    <property type="match status" value="1"/>
</dbReference>
<sequence length="1069" mass="121684">MDGLSIATGALSLADVCWRVAKFLRDIPAAIHGIQKEIDALIVEVESMESVAKSVNEYLCDEPAAAGPSAANMENLRKNCRKSLETCEKIVKDLDSLVQKIRGSPKSRVSPLDALSKESRRRKHAADLQKLRGRLSLEKQNLHILLTGINLYNHRAPGAAFDHVSSGLHSQIDEFKRRIETLERQLQSSHEVHRDRDEDNATMADISQFQSSVKFVAAAMRAATPDKSFDTPQPVKSVYTGRASYMERLKDILLPSNSDQAVQKQQRFVIYGMGGSGKTQFCCKFAEANRKSFWGVFCIDASSHERIKQSYAKIANFGKVEPNHIAVMHWLSNWERRWLLLIDNADDAEMELDHYFPKGDRGNIIITTRNPGLRGHGNVGPKYFEFKGMEVGEASDLLLKVVEMKKPWSADVLSWATQITEKLGFLALAITVAGVAIRDGIYSLSTYLPSFNRYWEQIRRSPNPHPDTEYRKMFATFEMSYRKIEEESSVASKDAIRIFQMFAFFHFNNIPFDILQKAIVNGGIEKRAEENADQEALRGPLTWYQWYNYIRFYALDFIAATDPSPPSLPPFIQEDGESGILNERRVRYALSRLTQMSLIMKNPENDSFSMHPLIHLWARERPGMSTSNQALWSNIAAMTLAQSILLPPLGNSEEEELFRRDILPHIDHVRTCQEAIARTIRQNRKDFWSRLVQWLEIEPSLGRSQVIIYAKFSRVFAQTGRWKDAAELQQSVKEYTDRFLGLGHPATRRITLALAFTYWNQGKSDLAEDLQKEVLQACNSLGPDSHETLMTKDVLGQTRWQQGRYSEAREFQQDAVDGLLRLHGPKHEDTLSAMRSLGRTMAKFYEDEDLKEAQRLLRIAFDGMSEILGPKHLKTLDAREDLAMLDLLQEQNLSVAAETMQQVLDCRKDKLGKEHPYVLLAMANLARVKTALGEHSEAETLVRTGLEIADRNLGENHIGTLMGRTVLGIILTNESRFGEAEATLLQVMEKQRFLTSSRGDFHPDRLGTMIELCRCYKLQRKYDESICLCDEIIQGLQQISLKQHPLERKTEAEKQDLIERKRVAEGIEA</sequence>
<dbReference type="GeneID" id="34614265"/>
<accession>A0A1L9S5A1</accession>
<dbReference type="Gene3D" id="1.25.40.10">
    <property type="entry name" value="Tetratricopeptide repeat domain"/>
    <property type="match status" value="2"/>
</dbReference>
<organism evidence="2 3">
    <name type="scientific">Penicilliopsis zonata CBS 506.65</name>
    <dbReference type="NCBI Taxonomy" id="1073090"/>
    <lineage>
        <taxon>Eukaryota</taxon>
        <taxon>Fungi</taxon>
        <taxon>Dikarya</taxon>
        <taxon>Ascomycota</taxon>
        <taxon>Pezizomycotina</taxon>
        <taxon>Eurotiomycetes</taxon>
        <taxon>Eurotiomycetidae</taxon>
        <taxon>Eurotiales</taxon>
        <taxon>Aspergillaceae</taxon>
        <taxon>Penicilliopsis</taxon>
    </lineage>
</organism>
<dbReference type="InterPro" id="IPR053137">
    <property type="entry name" value="NLR-like"/>
</dbReference>
<evidence type="ECO:0000313" key="2">
    <source>
        <dbReference type="EMBL" id="OJJ42353.1"/>
    </source>
</evidence>
<dbReference type="Pfam" id="PF13424">
    <property type="entry name" value="TPR_12"/>
    <property type="match status" value="2"/>
</dbReference>
<keyword evidence="1" id="KW-0175">Coiled coil</keyword>
<dbReference type="InterPro" id="IPR027417">
    <property type="entry name" value="P-loop_NTPase"/>
</dbReference>
<reference evidence="3" key="1">
    <citation type="journal article" date="2017" name="Genome Biol.">
        <title>Comparative genomics reveals high biological diversity and specific adaptations in the industrially and medically important fungal genus Aspergillus.</title>
        <authorList>
            <person name="de Vries R.P."/>
            <person name="Riley R."/>
            <person name="Wiebenga A."/>
            <person name="Aguilar-Osorio G."/>
            <person name="Amillis S."/>
            <person name="Uchima C.A."/>
            <person name="Anderluh G."/>
            <person name="Asadollahi M."/>
            <person name="Askin M."/>
            <person name="Barry K."/>
            <person name="Battaglia E."/>
            <person name="Bayram O."/>
            <person name="Benocci T."/>
            <person name="Braus-Stromeyer S.A."/>
            <person name="Caldana C."/>
            <person name="Canovas D."/>
            <person name="Cerqueira G.C."/>
            <person name="Chen F."/>
            <person name="Chen W."/>
            <person name="Choi C."/>
            <person name="Clum A."/>
            <person name="Dos Santos R.A."/>
            <person name="Damasio A.R."/>
            <person name="Diallinas G."/>
            <person name="Emri T."/>
            <person name="Fekete E."/>
            <person name="Flipphi M."/>
            <person name="Freyberg S."/>
            <person name="Gallo A."/>
            <person name="Gournas C."/>
            <person name="Habgood R."/>
            <person name="Hainaut M."/>
            <person name="Harispe M.L."/>
            <person name="Henrissat B."/>
            <person name="Hilden K.S."/>
            <person name="Hope R."/>
            <person name="Hossain A."/>
            <person name="Karabika E."/>
            <person name="Karaffa L."/>
            <person name="Karanyi Z."/>
            <person name="Krasevec N."/>
            <person name="Kuo A."/>
            <person name="Kusch H."/>
            <person name="LaButti K."/>
            <person name="Lagendijk E.L."/>
            <person name="Lapidus A."/>
            <person name="Levasseur A."/>
            <person name="Lindquist E."/>
            <person name="Lipzen A."/>
            <person name="Logrieco A.F."/>
            <person name="MacCabe A."/>
            <person name="Maekelae M.R."/>
            <person name="Malavazi I."/>
            <person name="Melin P."/>
            <person name="Meyer V."/>
            <person name="Mielnichuk N."/>
            <person name="Miskei M."/>
            <person name="Molnar A.P."/>
            <person name="Mule G."/>
            <person name="Ngan C.Y."/>
            <person name="Orejas M."/>
            <person name="Orosz E."/>
            <person name="Ouedraogo J.P."/>
            <person name="Overkamp K.M."/>
            <person name="Park H.-S."/>
            <person name="Perrone G."/>
            <person name="Piumi F."/>
            <person name="Punt P.J."/>
            <person name="Ram A.F."/>
            <person name="Ramon A."/>
            <person name="Rauscher S."/>
            <person name="Record E."/>
            <person name="Riano-Pachon D.M."/>
            <person name="Robert V."/>
            <person name="Roehrig J."/>
            <person name="Ruller R."/>
            <person name="Salamov A."/>
            <person name="Salih N.S."/>
            <person name="Samson R.A."/>
            <person name="Sandor E."/>
            <person name="Sanguinetti M."/>
            <person name="Schuetze T."/>
            <person name="Sepcic K."/>
            <person name="Shelest E."/>
            <person name="Sherlock G."/>
            <person name="Sophianopoulou V."/>
            <person name="Squina F.M."/>
            <person name="Sun H."/>
            <person name="Susca A."/>
            <person name="Todd R.B."/>
            <person name="Tsang A."/>
            <person name="Unkles S.E."/>
            <person name="van de Wiele N."/>
            <person name="van Rossen-Uffink D."/>
            <person name="Oliveira J.V."/>
            <person name="Vesth T.C."/>
            <person name="Visser J."/>
            <person name="Yu J.-H."/>
            <person name="Zhou M."/>
            <person name="Andersen M.R."/>
            <person name="Archer D.B."/>
            <person name="Baker S.E."/>
            <person name="Benoit I."/>
            <person name="Brakhage A.A."/>
            <person name="Braus G.H."/>
            <person name="Fischer R."/>
            <person name="Frisvad J.C."/>
            <person name="Goldman G.H."/>
            <person name="Houbraken J."/>
            <person name="Oakley B."/>
            <person name="Pocsi I."/>
            <person name="Scazzocchio C."/>
            <person name="Seiboth B."/>
            <person name="vanKuyk P.A."/>
            <person name="Wortman J."/>
            <person name="Dyer P.S."/>
            <person name="Grigoriev I.V."/>
        </authorList>
    </citation>
    <scope>NUCLEOTIDE SEQUENCE [LARGE SCALE GENOMIC DNA]</scope>
    <source>
        <strain evidence="3">CBS 506.65</strain>
    </source>
</reference>
<protein>
    <submittedName>
        <fullName evidence="2">Uncharacterized protein</fullName>
    </submittedName>
</protein>
<proteinExistence type="predicted"/>
<dbReference type="VEuPathDB" id="FungiDB:ASPZODRAFT_2122381"/>
<dbReference type="Proteomes" id="UP000184188">
    <property type="component" value="Unassembled WGS sequence"/>
</dbReference>
<dbReference type="RefSeq" id="XP_022576863.1">
    <property type="nucleotide sequence ID" value="XM_022727801.1"/>
</dbReference>
<dbReference type="EMBL" id="KV878361">
    <property type="protein sequence ID" value="OJJ42353.1"/>
    <property type="molecule type" value="Genomic_DNA"/>
</dbReference>